<name>A0A645DCM8_9ZZZZ</name>
<evidence type="ECO:0000313" key="1">
    <source>
        <dbReference type="EMBL" id="MPM86778.1"/>
    </source>
</evidence>
<gene>
    <name evidence="1" type="ORF">SDC9_133870</name>
</gene>
<proteinExistence type="predicted"/>
<sequence>MDGSIELINVLQEKKKHLYNFKMNLFPLKNKLKWRLLKMDLDYMQKEIEWVILKNYYFLLQRIHLS</sequence>
<organism evidence="1">
    <name type="scientific">bioreactor metagenome</name>
    <dbReference type="NCBI Taxonomy" id="1076179"/>
    <lineage>
        <taxon>unclassified sequences</taxon>
        <taxon>metagenomes</taxon>
        <taxon>ecological metagenomes</taxon>
    </lineage>
</organism>
<dbReference type="EMBL" id="VSSQ01034739">
    <property type="protein sequence ID" value="MPM86778.1"/>
    <property type="molecule type" value="Genomic_DNA"/>
</dbReference>
<protein>
    <submittedName>
        <fullName evidence="1">Uncharacterized protein</fullName>
    </submittedName>
</protein>
<accession>A0A645DCM8</accession>
<reference evidence="1" key="1">
    <citation type="submission" date="2019-08" db="EMBL/GenBank/DDBJ databases">
        <authorList>
            <person name="Kucharzyk K."/>
            <person name="Murdoch R.W."/>
            <person name="Higgins S."/>
            <person name="Loffler F."/>
        </authorList>
    </citation>
    <scope>NUCLEOTIDE SEQUENCE</scope>
</reference>
<dbReference type="AlphaFoldDB" id="A0A645DCM8"/>
<comment type="caution">
    <text evidence="1">The sequence shown here is derived from an EMBL/GenBank/DDBJ whole genome shotgun (WGS) entry which is preliminary data.</text>
</comment>